<sequence length="167" mass="17272">MMAAGRADGSSEENEPPTLPPPSAGYMAKLRARRASAASPRAPAPRPPSADFALERWRLRGCAPQPLTGADDGRPDGERGGRAQRRATSFALEHARPRGARAPPDVPPPSREYVAAFVARSAGAGDGAVRARRAASFQPARSPSSSSAYAQDGDARARAPAHAGALG</sequence>
<evidence type="ECO:0000313" key="2">
    <source>
        <dbReference type="EMBL" id="KAG8461433.1"/>
    </source>
</evidence>
<dbReference type="AlphaFoldDB" id="A0A8J5X7Z9"/>
<name>A0A8J5X7Z9_DIALT</name>
<proteinExistence type="predicted"/>
<feature type="compositionally biased region" description="Low complexity" evidence="1">
    <location>
        <begin position="134"/>
        <end position="167"/>
    </location>
</feature>
<protein>
    <submittedName>
        <fullName evidence="2">Uncharacterized protein</fullName>
    </submittedName>
</protein>
<gene>
    <name evidence="2" type="ORF">KFE25_010620</name>
</gene>
<accession>A0A8J5X7Z9</accession>
<evidence type="ECO:0000313" key="3">
    <source>
        <dbReference type="Proteomes" id="UP000751190"/>
    </source>
</evidence>
<keyword evidence="3" id="KW-1185">Reference proteome</keyword>
<organism evidence="2 3">
    <name type="scientific">Diacronema lutheri</name>
    <name type="common">Unicellular marine alga</name>
    <name type="synonym">Monochrysis lutheri</name>
    <dbReference type="NCBI Taxonomy" id="2081491"/>
    <lineage>
        <taxon>Eukaryota</taxon>
        <taxon>Haptista</taxon>
        <taxon>Haptophyta</taxon>
        <taxon>Pavlovophyceae</taxon>
        <taxon>Pavlovales</taxon>
        <taxon>Pavlovaceae</taxon>
        <taxon>Diacronema</taxon>
    </lineage>
</organism>
<feature type="compositionally biased region" description="Basic and acidic residues" evidence="1">
    <location>
        <begin position="71"/>
        <end position="81"/>
    </location>
</feature>
<comment type="caution">
    <text evidence="2">The sequence shown here is derived from an EMBL/GenBank/DDBJ whole genome shotgun (WGS) entry which is preliminary data.</text>
</comment>
<dbReference type="Proteomes" id="UP000751190">
    <property type="component" value="Unassembled WGS sequence"/>
</dbReference>
<evidence type="ECO:0000256" key="1">
    <source>
        <dbReference type="SAM" id="MobiDB-lite"/>
    </source>
</evidence>
<reference evidence="2" key="1">
    <citation type="submission" date="2021-05" db="EMBL/GenBank/DDBJ databases">
        <title>The genome of the haptophyte Pavlova lutheri (Diacronema luteri, Pavlovales) - a model for lipid biosynthesis in eukaryotic algae.</title>
        <authorList>
            <person name="Hulatt C.J."/>
            <person name="Posewitz M.C."/>
        </authorList>
    </citation>
    <scope>NUCLEOTIDE SEQUENCE</scope>
    <source>
        <strain evidence="2">NIVA-4/92</strain>
    </source>
</reference>
<feature type="region of interest" description="Disordered" evidence="1">
    <location>
        <begin position="1"/>
        <end position="109"/>
    </location>
</feature>
<feature type="region of interest" description="Disordered" evidence="1">
    <location>
        <begin position="124"/>
        <end position="167"/>
    </location>
</feature>
<dbReference type="EMBL" id="JAGTXO010000026">
    <property type="protein sequence ID" value="KAG8461433.1"/>
    <property type="molecule type" value="Genomic_DNA"/>
</dbReference>